<dbReference type="GO" id="GO:0000155">
    <property type="term" value="F:phosphorelay sensor kinase activity"/>
    <property type="evidence" value="ECO:0007669"/>
    <property type="project" value="InterPro"/>
</dbReference>
<dbReference type="Pfam" id="PF00512">
    <property type="entry name" value="HisKA"/>
    <property type="match status" value="1"/>
</dbReference>
<dbReference type="PANTHER" id="PTHR45339:SF3">
    <property type="entry name" value="HISTIDINE KINASE"/>
    <property type="match status" value="1"/>
</dbReference>
<evidence type="ECO:0000313" key="8">
    <source>
        <dbReference type="EMBL" id="SDL98697.1"/>
    </source>
</evidence>
<dbReference type="CDD" id="cd00082">
    <property type="entry name" value="HisKA"/>
    <property type="match status" value="1"/>
</dbReference>
<dbReference type="SMART" id="SM00387">
    <property type="entry name" value="HATPase_c"/>
    <property type="match status" value="1"/>
</dbReference>
<keyword evidence="8" id="KW-0808">Transferase</keyword>
<dbReference type="PROSITE" id="PS50109">
    <property type="entry name" value="HIS_KIN"/>
    <property type="match status" value="1"/>
</dbReference>
<dbReference type="InterPro" id="IPR003594">
    <property type="entry name" value="HATPase_dom"/>
</dbReference>
<comment type="catalytic activity">
    <reaction evidence="1">
        <text>ATP + protein L-histidine = ADP + protein N-phospho-L-histidine.</text>
        <dbReference type="EC" id="2.7.13.3"/>
    </reaction>
</comment>
<feature type="transmembrane region" description="Helical" evidence="5">
    <location>
        <begin position="110"/>
        <end position="128"/>
    </location>
</feature>
<dbReference type="SMART" id="SM00388">
    <property type="entry name" value="HisKA"/>
    <property type="match status" value="1"/>
</dbReference>
<keyword evidence="8" id="KW-0418">Kinase</keyword>
<dbReference type="PRINTS" id="PR00344">
    <property type="entry name" value="BCTRLSENSOR"/>
</dbReference>
<dbReference type="InterPro" id="IPR004358">
    <property type="entry name" value="Sig_transdc_His_kin-like_C"/>
</dbReference>
<gene>
    <name evidence="8" type="ORF">SAMN05421813_104153</name>
</gene>
<dbReference type="STRING" id="990371.SAMN05421813_104153"/>
<dbReference type="CDD" id="cd16922">
    <property type="entry name" value="HATPase_EvgS-ArcB-TorS-like"/>
    <property type="match status" value="1"/>
</dbReference>
<dbReference type="AlphaFoldDB" id="A0A1G9PKF8"/>
<dbReference type="InterPro" id="IPR003661">
    <property type="entry name" value="HisK_dim/P_dom"/>
</dbReference>
<dbReference type="EMBL" id="FNHH01000004">
    <property type="protein sequence ID" value="SDL98697.1"/>
    <property type="molecule type" value="Genomic_DNA"/>
</dbReference>
<reference evidence="9" key="1">
    <citation type="submission" date="2016-10" db="EMBL/GenBank/DDBJ databases">
        <authorList>
            <person name="Varghese N."/>
            <person name="Submissions S."/>
        </authorList>
    </citation>
    <scope>NUCLEOTIDE SEQUENCE [LARGE SCALE GENOMIC DNA]</scope>
    <source>
        <strain evidence="9">DSM 24536</strain>
    </source>
</reference>
<dbReference type="SMART" id="SM00448">
    <property type="entry name" value="REC"/>
    <property type="match status" value="1"/>
</dbReference>
<dbReference type="Pfam" id="PF00072">
    <property type="entry name" value="Response_reg"/>
    <property type="match status" value="1"/>
</dbReference>
<keyword evidence="5" id="KW-0812">Transmembrane</keyword>
<dbReference type="PROSITE" id="PS50110">
    <property type="entry name" value="RESPONSE_REGULATORY"/>
    <property type="match status" value="1"/>
</dbReference>
<evidence type="ECO:0000256" key="3">
    <source>
        <dbReference type="ARBA" id="ARBA00022553"/>
    </source>
</evidence>
<dbReference type="EC" id="2.7.13.3" evidence="2"/>
<feature type="domain" description="Histidine kinase" evidence="6">
    <location>
        <begin position="234"/>
        <end position="456"/>
    </location>
</feature>
<dbReference type="PANTHER" id="PTHR45339">
    <property type="entry name" value="HYBRID SIGNAL TRANSDUCTION HISTIDINE KINASE J"/>
    <property type="match status" value="1"/>
</dbReference>
<proteinExistence type="predicted"/>
<name>A0A1G9PKF8_9SPHI</name>
<evidence type="ECO:0000256" key="2">
    <source>
        <dbReference type="ARBA" id="ARBA00012438"/>
    </source>
</evidence>
<dbReference type="Proteomes" id="UP000199226">
    <property type="component" value="Unassembled WGS sequence"/>
</dbReference>
<dbReference type="InterPro" id="IPR001789">
    <property type="entry name" value="Sig_transdc_resp-reg_receiver"/>
</dbReference>
<feature type="transmembrane region" description="Helical" evidence="5">
    <location>
        <begin position="61"/>
        <end position="80"/>
    </location>
</feature>
<evidence type="ECO:0000313" key="9">
    <source>
        <dbReference type="Proteomes" id="UP000199226"/>
    </source>
</evidence>
<dbReference type="SUPFAM" id="SSF55874">
    <property type="entry name" value="ATPase domain of HSP90 chaperone/DNA topoisomerase II/histidine kinase"/>
    <property type="match status" value="1"/>
</dbReference>
<keyword evidence="9" id="KW-1185">Reference proteome</keyword>
<feature type="transmembrane region" description="Helical" evidence="5">
    <location>
        <begin position="33"/>
        <end position="55"/>
    </location>
</feature>
<dbReference type="InterPro" id="IPR036890">
    <property type="entry name" value="HATPase_C_sf"/>
</dbReference>
<feature type="transmembrane region" description="Helical" evidence="5">
    <location>
        <begin position="135"/>
        <end position="154"/>
    </location>
</feature>
<dbReference type="SUPFAM" id="SSF47384">
    <property type="entry name" value="Homodimeric domain of signal transducing histidine kinase"/>
    <property type="match status" value="1"/>
</dbReference>
<dbReference type="InterPro" id="IPR005467">
    <property type="entry name" value="His_kinase_dom"/>
</dbReference>
<accession>A0A1G9PKF8</accession>
<organism evidence="8 9">
    <name type="scientific">Daejeonella rubra</name>
    <dbReference type="NCBI Taxonomy" id="990371"/>
    <lineage>
        <taxon>Bacteria</taxon>
        <taxon>Pseudomonadati</taxon>
        <taxon>Bacteroidota</taxon>
        <taxon>Sphingobacteriia</taxon>
        <taxon>Sphingobacteriales</taxon>
        <taxon>Sphingobacteriaceae</taxon>
        <taxon>Daejeonella</taxon>
    </lineage>
</organism>
<feature type="modified residue" description="4-aspartylphosphate" evidence="4">
    <location>
        <position position="531"/>
    </location>
</feature>
<dbReference type="Pfam" id="PF02518">
    <property type="entry name" value="HATPase_c"/>
    <property type="match status" value="1"/>
</dbReference>
<evidence type="ECO:0000256" key="1">
    <source>
        <dbReference type="ARBA" id="ARBA00000085"/>
    </source>
</evidence>
<dbReference type="Gene3D" id="3.30.565.10">
    <property type="entry name" value="Histidine kinase-like ATPase, C-terminal domain"/>
    <property type="match status" value="1"/>
</dbReference>
<dbReference type="SUPFAM" id="SSF52172">
    <property type="entry name" value="CheY-like"/>
    <property type="match status" value="1"/>
</dbReference>
<protein>
    <recommendedName>
        <fullName evidence="2">histidine kinase</fullName>
        <ecNumber evidence="2">2.7.13.3</ecNumber>
    </recommendedName>
</protein>
<dbReference type="InterPro" id="IPR011006">
    <property type="entry name" value="CheY-like_superfamily"/>
</dbReference>
<keyword evidence="5" id="KW-0472">Membrane</keyword>
<dbReference type="Gene3D" id="3.40.50.2300">
    <property type="match status" value="1"/>
</dbReference>
<sequence>MLLQMNFASIKSNLLGSVFLNITDPIKRARIHILFYMILVSIVFCIGLFFVYLKIGPPFQLVRIVFILILLFYGIYELWVRQNYKPASHIVLSVLVMLVWSNTFLVNNGISIITIQYILLAITCGFYLHNGRWGIFYSFLAILALVILFLQDGVTKVNLYITNRQVINPVFIAVLMINFFQLIFINYHFLKSLQSAIAQLGKAQRDEIELNKQLKIAIEIAQNSSMEKTDFLSTMSHELRTPLNSVIGMSHVLLADNPRADQEENLKVLHFSAESLLALINDILDFNKLEYSKIEMEKTGFKPAELIARIYDGLKNQSDEKGINFILNMDDRLKDLVVIGDPTRLLQILFNLVGNAIKFTPRGEVELSMHLSEEDDQNISIAFAVRDTGIGISLEKREIIFEPFAQASVNITRRFGGSGLGLAITKQLLDLHGSQIDLRSEENAGTTFKFSISYKKASLADMPSKVLFSAFSESTENISSLSILVAEDNAMNILFMKKLFKSWDIKADFAENGKVALEMAEIKFYDVVLMDIHMPVMDGYEASRRIQKFYDGRERPVMIALTASVANDVINKIDHAGLDDYISKPFNPNELKNKLATLSRLKLSKIIS</sequence>
<feature type="transmembrane region" description="Helical" evidence="5">
    <location>
        <begin position="166"/>
        <end position="185"/>
    </location>
</feature>
<evidence type="ECO:0000259" key="7">
    <source>
        <dbReference type="PROSITE" id="PS50110"/>
    </source>
</evidence>
<evidence type="ECO:0000256" key="5">
    <source>
        <dbReference type="SAM" id="Phobius"/>
    </source>
</evidence>
<keyword evidence="3 4" id="KW-0597">Phosphoprotein</keyword>
<feature type="domain" description="Response regulatory" evidence="7">
    <location>
        <begin position="482"/>
        <end position="599"/>
    </location>
</feature>
<dbReference type="CDD" id="cd17546">
    <property type="entry name" value="REC_hyHK_CKI1_RcsC-like"/>
    <property type="match status" value="1"/>
</dbReference>
<keyword evidence="5" id="KW-1133">Transmembrane helix</keyword>
<evidence type="ECO:0000259" key="6">
    <source>
        <dbReference type="PROSITE" id="PS50109"/>
    </source>
</evidence>
<dbReference type="FunFam" id="3.30.565.10:FF:000010">
    <property type="entry name" value="Sensor histidine kinase RcsC"/>
    <property type="match status" value="1"/>
</dbReference>
<dbReference type="Gene3D" id="1.10.287.130">
    <property type="match status" value="1"/>
</dbReference>
<evidence type="ECO:0000256" key="4">
    <source>
        <dbReference type="PROSITE-ProRule" id="PRU00169"/>
    </source>
</evidence>
<dbReference type="InterPro" id="IPR036097">
    <property type="entry name" value="HisK_dim/P_sf"/>
</dbReference>